<proteinExistence type="inferred from homology"/>
<evidence type="ECO:0000256" key="3">
    <source>
        <dbReference type="RuleBase" id="RU367036"/>
    </source>
</evidence>
<sequence>MTKLFVYGTLREDNRNHFYLKRVTVIWKQCWVTGSLYDTGNGYPVLLRKKENQPVYGELYDVSNEQLNKIDALEGYDETRQHNLYNREYITVVHHNGDKTRALVYYGGESLIDSADHIESGDWNVHAYLRENNIL</sequence>
<gene>
    <name evidence="5" type="ORF">CFK37_15230</name>
</gene>
<organism evidence="5 6">
    <name type="scientific">Virgibacillus phasianinus</name>
    <dbReference type="NCBI Taxonomy" id="2017483"/>
    <lineage>
        <taxon>Bacteria</taxon>
        <taxon>Bacillati</taxon>
        <taxon>Bacillota</taxon>
        <taxon>Bacilli</taxon>
        <taxon>Bacillales</taxon>
        <taxon>Bacillaceae</taxon>
        <taxon>Virgibacillus</taxon>
    </lineage>
</organism>
<dbReference type="AlphaFoldDB" id="A0A220U6R6"/>
<keyword evidence="6" id="KW-1185">Reference proteome</keyword>
<dbReference type="EMBL" id="CP022315">
    <property type="protein sequence ID" value="ASK63413.1"/>
    <property type="molecule type" value="Genomic_DNA"/>
</dbReference>
<evidence type="ECO:0000256" key="1">
    <source>
        <dbReference type="ARBA" id="ARBA00008861"/>
    </source>
</evidence>
<protein>
    <recommendedName>
        <fullName evidence="3">Gamma-glutamylcyclotransferase family protein</fullName>
    </recommendedName>
</protein>
<dbReference type="OrthoDB" id="8538589at2"/>
<dbReference type="SUPFAM" id="SSF110857">
    <property type="entry name" value="Gamma-glutamyl cyclotransferase-like"/>
    <property type="match status" value="1"/>
</dbReference>
<dbReference type="RefSeq" id="WP_089062672.1">
    <property type="nucleotide sequence ID" value="NZ_CP022315.1"/>
</dbReference>
<dbReference type="GO" id="GO:0005829">
    <property type="term" value="C:cytosol"/>
    <property type="evidence" value="ECO:0007669"/>
    <property type="project" value="TreeGrafter"/>
</dbReference>
<evidence type="ECO:0000259" key="4">
    <source>
        <dbReference type="Pfam" id="PF06094"/>
    </source>
</evidence>
<dbReference type="Proteomes" id="UP000198312">
    <property type="component" value="Chromosome"/>
</dbReference>
<reference evidence="5 6" key="1">
    <citation type="submission" date="2017-07" db="EMBL/GenBank/DDBJ databases">
        <title>Virgibacillus sp. LM2416.</title>
        <authorList>
            <person name="Tak E.J."/>
            <person name="Bae J.-W."/>
        </authorList>
    </citation>
    <scope>NUCLEOTIDE SEQUENCE [LARGE SCALE GENOMIC DNA]</scope>
    <source>
        <strain evidence="5 6">LM2416</strain>
    </source>
</reference>
<dbReference type="InterPro" id="IPR009288">
    <property type="entry name" value="AIG2-like_dom"/>
</dbReference>
<feature type="domain" description="Gamma-glutamylcyclotransferase AIG2-like" evidence="4">
    <location>
        <begin position="4"/>
        <end position="124"/>
    </location>
</feature>
<dbReference type="InterPro" id="IPR013024">
    <property type="entry name" value="GGCT-like"/>
</dbReference>
<dbReference type="Pfam" id="PF06094">
    <property type="entry name" value="GGACT"/>
    <property type="match status" value="1"/>
</dbReference>
<dbReference type="KEGG" id="vil:CFK37_15230"/>
<dbReference type="PANTHER" id="PTHR12510">
    <property type="entry name" value="TROPONIN C-AKIN-1 PROTEIN"/>
    <property type="match status" value="1"/>
</dbReference>
<name>A0A220U6R6_9BACI</name>
<evidence type="ECO:0000313" key="6">
    <source>
        <dbReference type="Proteomes" id="UP000198312"/>
    </source>
</evidence>
<dbReference type="InterPro" id="IPR036568">
    <property type="entry name" value="GGCT-like_sf"/>
</dbReference>
<dbReference type="Gene3D" id="3.10.490.10">
    <property type="entry name" value="Gamma-glutamyl cyclotransferase-like"/>
    <property type="match status" value="1"/>
</dbReference>
<dbReference type="CDD" id="cd06661">
    <property type="entry name" value="GGCT_like"/>
    <property type="match status" value="1"/>
</dbReference>
<dbReference type="GO" id="GO:0061929">
    <property type="term" value="F:gamma-glutamylaminecyclotransferase activity"/>
    <property type="evidence" value="ECO:0007669"/>
    <property type="project" value="InterPro"/>
</dbReference>
<accession>A0A220U6R6</accession>
<comment type="similarity">
    <text evidence="1 3">Belongs to the gamma-glutamylcyclotransferase family.</text>
</comment>
<feature type="active site" description="Proton acceptor" evidence="2">
    <location>
        <position position="74"/>
    </location>
</feature>
<evidence type="ECO:0000313" key="5">
    <source>
        <dbReference type="EMBL" id="ASK63413.1"/>
    </source>
</evidence>
<evidence type="ECO:0000256" key="2">
    <source>
        <dbReference type="PIRSR" id="PIRSR639126-1"/>
    </source>
</evidence>
<dbReference type="PANTHER" id="PTHR12510:SF4">
    <property type="entry name" value="GAMMA-GLUTAMYLAMINECYCLOTRANSFERASE"/>
    <property type="match status" value="1"/>
</dbReference>
<dbReference type="InterPro" id="IPR039126">
    <property type="entry name" value="GGACT"/>
</dbReference>